<keyword evidence="1" id="KW-0963">Cytoplasm</keyword>
<dbReference type="PANTHER" id="PTHR30008">
    <property type="entry name" value="EXODEOXYRIBONUCLEASE 7 LARGE SUBUNIT"/>
    <property type="match status" value="1"/>
</dbReference>
<feature type="domain" description="Exonuclease VII large subunit C-terminal" evidence="6">
    <location>
        <begin position="137"/>
        <end position="356"/>
    </location>
</feature>
<dbReference type="InterPro" id="IPR020579">
    <property type="entry name" value="Exonuc_VII_lsu_C"/>
</dbReference>
<dbReference type="PANTHER" id="PTHR30008:SF0">
    <property type="entry name" value="EXODEOXYRIBONUCLEASE 7 LARGE SUBUNIT"/>
    <property type="match status" value="1"/>
</dbReference>
<dbReference type="InterPro" id="IPR003753">
    <property type="entry name" value="Exonuc_VII_L"/>
</dbReference>
<comment type="similarity">
    <text evidence="5">Belongs to the XseA family.</text>
</comment>
<dbReference type="CDD" id="cd04489">
    <property type="entry name" value="ExoVII_LU_OBF"/>
    <property type="match status" value="1"/>
</dbReference>
<evidence type="ECO:0000313" key="8">
    <source>
        <dbReference type="EMBL" id="MBK6263418.1"/>
    </source>
</evidence>
<dbReference type="AlphaFoldDB" id="A0A934WUT5"/>
<dbReference type="GO" id="GO:0006308">
    <property type="term" value="P:DNA catabolic process"/>
    <property type="evidence" value="ECO:0007669"/>
    <property type="project" value="UniProtKB-UniRule"/>
</dbReference>
<dbReference type="GO" id="GO:0005737">
    <property type="term" value="C:cytoplasm"/>
    <property type="evidence" value="ECO:0007669"/>
    <property type="project" value="UniProtKB-SubCell"/>
</dbReference>
<evidence type="ECO:0000256" key="3">
    <source>
        <dbReference type="ARBA" id="ARBA00022801"/>
    </source>
</evidence>
<feature type="domain" description="OB-fold nucleic acid binding" evidence="7">
    <location>
        <begin position="5"/>
        <end position="112"/>
    </location>
</feature>
<comment type="caution">
    <text evidence="8">The sequence shown here is derived from an EMBL/GenBank/DDBJ whole genome shotgun (WGS) entry which is preliminary data.</text>
</comment>
<dbReference type="GO" id="GO:0008855">
    <property type="term" value="F:exodeoxyribonuclease VII activity"/>
    <property type="evidence" value="ECO:0007669"/>
    <property type="project" value="UniProtKB-UniRule"/>
</dbReference>
<gene>
    <name evidence="8" type="primary">xseA</name>
    <name evidence="8" type="ORF">JKA74_00110</name>
</gene>
<keyword evidence="9" id="KW-1185">Reference proteome</keyword>
<proteinExistence type="inferred from homology"/>
<evidence type="ECO:0000256" key="1">
    <source>
        <dbReference type="ARBA" id="ARBA00022490"/>
    </source>
</evidence>
<accession>A0A934WUT5</accession>
<name>A0A934WUT5_9BACT</name>
<evidence type="ECO:0000259" key="7">
    <source>
        <dbReference type="Pfam" id="PF13742"/>
    </source>
</evidence>
<dbReference type="InterPro" id="IPR025824">
    <property type="entry name" value="OB-fold_nuc-bd_dom"/>
</dbReference>
<reference evidence="8" key="1">
    <citation type="submission" date="2021-01" db="EMBL/GenBank/DDBJ databases">
        <title>Marivirga aurantiaca sp. nov., isolated from intertidal surface sediments.</title>
        <authorList>
            <person name="Zhang M."/>
        </authorList>
    </citation>
    <scope>NUCLEOTIDE SEQUENCE</scope>
    <source>
        <strain evidence="8">S37H4</strain>
    </source>
</reference>
<comment type="catalytic activity">
    <reaction evidence="5">
        <text>Exonucleolytic cleavage in either 5'- to 3'- or 3'- to 5'-direction to yield nucleoside 5'-phosphates.</text>
        <dbReference type="EC" id="3.1.11.6"/>
    </reaction>
</comment>
<dbReference type="Pfam" id="PF13742">
    <property type="entry name" value="tRNA_anti_2"/>
    <property type="match status" value="1"/>
</dbReference>
<organism evidence="8 9">
    <name type="scientific">Marivirga aurantiaca</name>
    <dbReference type="NCBI Taxonomy" id="2802615"/>
    <lineage>
        <taxon>Bacteria</taxon>
        <taxon>Pseudomonadati</taxon>
        <taxon>Bacteroidota</taxon>
        <taxon>Cytophagia</taxon>
        <taxon>Cytophagales</taxon>
        <taxon>Marivirgaceae</taxon>
        <taxon>Marivirga</taxon>
    </lineage>
</organism>
<protein>
    <recommendedName>
        <fullName evidence="5">Exodeoxyribonuclease 7 large subunit</fullName>
        <ecNumber evidence="5">3.1.11.6</ecNumber>
    </recommendedName>
</protein>
<dbReference type="NCBIfam" id="TIGR00237">
    <property type="entry name" value="xseA"/>
    <property type="match status" value="1"/>
</dbReference>
<evidence type="ECO:0000313" key="9">
    <source>
        <dbReference type="Proteomes" id="UP000611723"/>
    </source>
</evidence>
<dbReference type="Pfam" id="PF02601">
    <property type="entry name" value="Exonuc_VII_L"/>
    <property type="match status" value="1"/>
</dbReference>
<dbReference type="Proteomes" id="UP000611723">
    <property type="component" value="Unassembled WGS sequence"/>
</dbReference>
<dbReference type="EMBL" id="JAEQBW010000001">
    <property type="protein sequence ID" value="MBK6263418.1"/>
    <property type="molecule type" value="Genomic_DNA"/>
</dbReference>
<dbReference type="GO" id="GO:0003676">
    <property type="term" value="F:nucleic acid binding"/>
    <property type="evidence" value="ECO:0007669"/>
    <property type="project" value="InterPro"/>
</dbReference>
<dbReference type="GO" id="GO:0009318">
    <property type="term" value="C:exodeoxyribonuclease VII complex"/>
    <property type="evidence" value="ECO:0007669"/>
    <property type="project" value="UniProtKB-UniRule"/>
</dbReference>
<evidence type="ECO:0000259" key="6">
    <source>
        <dbReference type="Pfam" id="PF02601"/>
    </source>
</evidence>
<evidence type="ECO:0000256" key="5">
    <source>
        <dbReference type="RuleBase" id="RU004355"/>
    </source>
</evidence>
<keyword evidence="4 5" id="KW-0269">Exonuclease</keyword>
<comment type="subcellular location">
    <subcellularLocation>
        <location evidence="5">Cytoplasm</location>
    </subcellularLocation>
</comment>
<dbReference type="EC" id="3.1.11.6" evidence="5"/>
<keyword evidence="2 5" id="KW-0540">Nuclease</keyword>
<evidence type="ECO:0000256" key="2">
    <source>
        <dbReference type="ARBA" id="ARBA00022722"/>
    </source>
</evidence>
<dbReference type="RefSeq" id="WP_201429107.1">
    <property type="nucleotide sequence ID" value="NZ_JAEQBW010000001.1"/>
</dbReference>
<keyword evidence="3 5" id="KW-0378">Hydrolase</keyword>
<evidence type="ECO:0000256" key="4">
    <source>
        <dbReference type="ARBA" id="ARBA00022839"/>
    </source>
</evidence>
<sequence length="417" mass="47379">MQHISLADLNLLIKDTLQTKLEPSYWIVAEIGELRLNQNGHCYLEFIEKEEAGNKLMAKIKGTIWSYSYRSISAWFQSITGEPLRAGITVLANVQVQFHEVYGLSLNVKDIDPNFTLGERARKRQEIIAELQADGVFEMNKTLSLPLVPQRIAVISAESAAGYGDFMNQIEMNEFGYRLKSRLFTATMQGDKAAQSIVNALLQVHHLASEFDAVVLIRGGGAQVDLDCFDDYELASHVAQFPLPIFTGIGHERDETICDLVAHTSLKTPTAVAEFLLRGMRQYEEKIKLTTQNILAIINEKVEKEQYHLKEHQHRLRYAMNKHFNKAGNHLDQVWQKWQYAIKQKLNKANNRLEMIEKTLQLVNPENIFKKGYSHTSVNGKNINHVLVQIGDELKTVSSEQVILSKVSSVKDTESKE</sequence>